<evidence type="ECO:0000256" key="9">
    <source>
        <dbReference type="ARBA" id="ARBA00022960"/>
    </source>
</evidence>
<evidence type="ECO:0000256" key="11">
    <source>
        <dbReference type="ARBA" id="ARBA00023316"/>
    </source>
</evidence>
<evidence type="ECO:0000313" key="16">
    <source>
        <dbReference type="EMBL" id="BDX03270.1"/>
    </source>
</evidence>
<accession>A0ABM8FFW6</accession>
<comment type="catalytic activity">
    <reaction evidence="12">
        <text>Preferential cleavage: (Ac)2-L-Lys-D-Ala-|-D-Ala. Also transpeptidation of peptidyl-alanyl moieties that are N-acyl substituents of D-alanine.</text>
        <dbReference type="EC" id="3.4.16.4"/>
    </reaction>
</comment>
<evidence type="ECO:0000256" key="13">
    <source>
        <dbReference type="RuleBase" id="RU004016"/>
    </source>
</evidence>
<dbReference type="InterPro" id="IPR037167">
    <property type="entry name" value="Peptidase_S11_C_sf"/>
</dbReference>
<evidence type="ECO:0000256" key="10">
    <source>
        <dbReference type="ARBA" id="ARBA00022984"/>
    </source>
</evidence>
<keyword evidence="9" id="KW-0133">Cell shape</keyword>
<dbReference type="SMART" id="SM00936">
    <property type="entry name" value="PBP5_C"/>
    <property type="match status" value="1"/>
</dbReference>
<comment type="similarity">
    <text evidence="3 13">Belongs to the peptidase S11 family.</text>
</comment>
<dbReference type="InterPro" id="IPR012907">
    <property type="entry name" value="Peptidase_S11_C"/>
</dbReference>
<dbReference type="GO" id="GO:0004180">
    <property type="term" value="F:carboxypeptidase activity"/>
    <property type="evidence" value="ECO:0007669"/>
    <property type="project" value="UniProtKB-KW"/>
</dbReference>
<feature type="signal peptide" evidence="14">
    <location>
        <begin position="1"/>
        <end position="23"/>
    </location>
</feature>
<keyword evidence="5 16" id="KW-0121">Carboxypeptidase</keyword>
<evidence type="ECO:0000256" key="8">
    <source>
        <dbReference type="ARBA" id="ARBA00022801"/>
    </source>
</evidence>
<keyword evidence="6" id="KW-0645">Protease</keyword>
<keyword evidence="11" id="KW-0961">Cell wall biogenesis/degradation</keyword>
<feature type="chain" id="PRO_5047081579" description="serine-type D-Ala-D-Ala carboxypeptidase" evidence="14">
    <location>
        <begin position="24"/>
        <end position="384"/>
    </location>
</feature>
<evidence type="ECO:0000256" key="7">
    <source>
        <dbReference type="ARBA" id="ARBA00022729"/>
    </source>
</evidence>
<feature type="domain" description="Peptidase S11 D-Ala-D-Ala carboxypeptidase A C-terminal" evidence="15">
    <location>
        <begin position="275"/>
        <end position="365"/>
    </location>
</feature>
<dbReference type="Pfam" id="PF00768">
    <property type="entry name" value="Peptidase_S11"/>
    <property type="match status" value="1"/>
</dbReference>
<dbReference type="SUPFAM" id="SSF56601">
    <property type="entry name" value="beta-lactamase/transpeptidase-like"/>
    <property type="match status" value="1"/>
</dbReference>
<evidence type="ECO:0000313" key="17">
    <source>
        <dbReference type="Proteomes" id="UP001307608"/>
    </source>
</evidence>
<evidence type="ECO:0000256" key="2">
    <source>
        <dbReference type="ARBA" id="ARBA00004752"/>
    </source>
</evidence>
<dbReference type="Gene3D" id="3.40.710.10">
    <property type="entry name" value="DD-peptidase/beta-lactamase superfamily"/>
    <property type="match status" value="1"/>
</dbReference>
<proteinExistence type="inferred from homology"/>
<dbReference type="PANTHER" id="PTHR21581">
    <property type="entry name" value="D-ALANYL-D-ALANINE CARBOXYPEPTIDASE"/>
    <property type="match status" value="1"/>
</dbReference>
<dbReference type="EC" id="3.4.16.4" evidence="4"/>
<dbReference type="EMBL" id="AP027271">
    <property type="protein sequence ID" value="BDX03270.1"/>
    <property type="molecule type" value="Genomic_DNA"/>
</dbReference>
<dbReference type="PRINTS" id="PR00725">
    <property type="entry name" value="DADACBPTASE1"/>
</dbReference>
<dbReference type="SUPFAM" id="SSF69189">
    <property type="entry name" value="Penicillin-binding protein associated domain"/>
    <property type="match status" value="1"/>
</dbReference>
<comment type="pathway">
    <text evidence="2">Cell wall biogenesis; peptidoglycan biosynthesis.</text>
</comment>
<protein>
    <recommendedName>
        <fullName evidence="4">serine-type D-Ala-D-Ala carboxypeptidase</fullName>
        <ecNumber evidence="4">3.4.16.4</ecNumber>
    </recommendedName>
</protein>
<dbReference type="InterPro" id="IPR015956">
    <property type="entry name" value="Peniciliin-bd_prot_C_sf"/>
</dbReference>
<keyword evidence="17" id="KW-1185">Reference proteome</keyword>
<dbReference type="InterPro" id="IPR001967">
    <property type="entry name" value="Peptidase_S11_N"/>
</dbReference>
<sequence length="384" mass="42377">MSMKKLLVTLSLIVSFVSGSVFAAPSLIPTPPQLSASSYILMDAYTGDILVEHNADQALPPASLTKLMTAYIVEYELARGNLSLEDKVSVSEKAWRMEGSRMFIREGTQVKLEDLMRGIIIQSGNDASVAAAEYVAGSESAFADLMNQHAQLLGMENTHFVNATGFPAEDHYSSAHDLAKLARATILHFPENYAMYSEKEFTYNNIRQPNRNKLLWRDKTVDGLKTGHTDAAGYCLAASAVRNGTRLITVVMGTKSDTARAVESQKLLDYGFRYYETRKLYSRGQVVNNARVWGGSQSNVKVGFSEDVLVTMPRQQGDSIQTTLDMQKEIVAPIAVGDVLGKIVVGSGENILLERPVVALEAVEEGGFFKRMFDKIKLFFMNLF</sequence>
<dbReference type="InterPro" id="IPR018044">
    <property type="entry name" value="Peptidase_S11"/>
</dbReference>
<dbReference type="InterPro" id="IPR012338">
    <property type="entry name" value="Beta-lactam/transpept-like"/>
</dbReference>
<evidence type="ECO:0000256" key="12">
    <source>
        <dbReference type="ARBA" id="ARBA00034000"/>
    </source>
</evidence>
<evidence type="ECO:0000256" key="6">
    <source>
        <dbReference type="ARBA" id="ARBA00022670"/>
    </source>
</evidence>
<evidence type="ECO:0000259" key="15">
    <source>
        <dbReference type="SMART" id="SM00936"/>
    </source>
</evidence>
<organism evidence="16 17">
    <name type="scientific">Marinomonas pontica</name>
    <dbReference type="NCBI Taxonomy" id="264739"/>
    <lineage>
        <taxon>Bacteria</taxon>
        <taxon>Pseudomonadati</taxon>
        <taxon>Pseudomonadota</taxon>
        <taxon>Gammaproteobacteria</taxon>
        <taxon>Oceanospirillales</taxon>
        <taxon>Oceanospirillaceae</taxon>
        <taxon>Marinomonas</taxon>
    </lineage>
</organism>
<evidence type="ECO:0000256" key="3">
    <source>
        <dbReference type="ARBA" id="ARBA00007164"/>
    </source>
</evidence>
<comment type="function">
    <text evidence="1">Removes C-terminal D-alanyl residues from sugar-peptide cell wall precursors.</text>
</comment>
<keyword evidence="8" id="KW-0378">Hydrolase</keyword>
<keyword evidence="10" id="KW-0573">Peptidoglycan synthesis</keyword>
<evidence type="ECO:0000256" key="1">
    <source>
        <dbReference type="ARBA" id="ARBA00003217"/>
    </source>
</evidence>
<keyword evidence="7 14" id="KW-0732">Signal</keyword>
<reference evidence="16 17" key="1">
    <citation type="submission" date="2023-01" db="EMBL/GenBank/DDBJ databases">
        <title>Complete genome sequence of Marinomonas pontica strain 200518_36.</title>
        <authorList>
            <person name="Ueki S."/>
            <person name="Gajardo G."/>
            <person name="Maruyama F."/>
        </authorList>
    </citation>
    <scope>NUCLEOTIDE SEQUENCE [LARGE SCALE GENOMIC DNA]</scope>
    <source>
        <strain evidence="16 17">200518_36</strain>
    </source>
</reference>
<gene>
    <name evidence="16" type="primary">dacC</name>
    <name evidence="16" type="ORF">MACH16_20180</name>
</gene>
<dbReference type="Proteomes" id="UP001307608">
    <property type="component" value="Chromosome"/>
</dbReference>
<evidence type="ECO:0000256" key="4">
    <source>
        <dbReference type="ARBA" id="ARBA00012448"/>
    </source>
</evidence>
<evidence type="ECO:0000256" key="14">
    <source>
        <dbReference type="SAM" id="SignalP"/>
    </source>
</evidence>
<dbReference type="PANTHER" id="PTHR21581:SF6">
    <property type="entry name" value="TRAFFICKING PROTEIN PARTICLE COMPLEX SUBUNIT 12"/>
    <property type="match status" value="1"/>
</dbReference>
<dbReference type="Gene3D" id="2.60.410.10">
    <property type="entry name" value="D-Ala-D-Ala carboxypeptidase, C-terminal domain"/>
    <property type="match status" value="1"/>
</dbReference>
<name>A0ABM8FFW6_9GAMM</name>
<dbReference type="Pfam" id="PF07943">
    <property type="entry name" value="PBP5_C"/>
    <property type="match status" value="1"/>
</dbReference>
<evidence type="ECO:0000256" key="5">
    <source>
        <dbReference type="ARBA" id="ARBA00022645"/>
    </source>
</evidence>